<keyword evidence="3 6" id="KW-0812">Transmembrane</keyword>
<feature type="transmembrane region" description="Helical" evidence="6">
    <location>
        <begin position="228"/>
        <end position="249"/>
    </location>
</feature>
<dbReference type="RefSeq" id="WP_210352470.1">
    <property type="nucleotide sequence ID" value="NZ_JAEQMU010000001.1"/>
</dbReference>
<sequence>MGKAAKIVFFTLGIGVLVYMVYAIGLEDIWSNLKQIGWWFLPVMLSWLLIYLMNAFAFRDIIYESTKPETKMPFLKIFQLIVSGYAINYITPFVALGGEPYRIMELKRYVGSAKAGSSVLLYTMMHILSHLAFWVLSVGLILWFVPSSSLVLGTCVIIIVLAVFLTWWFYRVYQKGVAVSLIRSMSRLPLLGTKIRLFGQREEVMLRDIDNHIKELYGEHRTKFYSSLAWEFFARIVGCAEIYFIAIALGLDMTYIEALVVSSGSSLFANLIFFFPMQLGTREGGMAMAMASVGYAASAGIFIGLVTRIRELAWIAIGLIMMLWGKTNEKHIDTDEFKS</sequence>
<feature type="transmembrane region" description="Helical" evidence="6">
    <location>
        <begin position="77"/>
        <end position="98"/>
    </location>
</feature>
<evidence type="ECO:0000256" key="2">
    <source>
        <dbReference type="ARBA" id="ARBA00022475"/>
    </source>
</evidence>
<reference evidence="8" key="1">
    <citation type="journal article" date="2019" name="Int. J. Syst. Evol. Microbiol.">
        <title>The Global Catalogue of Microorganisms (GCM) 10K type strain sequencing project: providing services to taxonomists for standard genome sequencing and annotation.</title>
        <authorList>
            <consortium name="The Broad Institute Genomics Platform"/>
            <consortium name="The Broad Institute Genome Sequencing Center for Infectious Disease"/>
            <person name="Wu L."/>
            <person name="Ma J."/>
        </authorList>
    </citation>
    <scope>NUCLEOTIDE SEQUENCE [LARGE SCALE GENOMIC DNA]</scope>
    <source>
        <strain evidence="8">KCTC 52298</strain>
    </source>
</reference>
<evidence type="ECO:0000256" key="4">
    <source>
        <dbReference type="ARBA" id="ARBA00022989"/>
    </source>
</evidence>
<evidence type="ECO:0000256" key="3">
    <source>
        <dbReference type="ARBA" id="ARBA00022692"/>
    </source>
</evidence>
<dbReference type="PANTHER" id="PTHR39087">
    <property type="entry name" value="UPF0104 MEMBRANE PROTEIN MJ1595"/>
    <property type="match status" value="1"/>
</dbReference>
<keyword evidence="2" id="KW-1003">Cell membrane</keyword>
<evidence type="ECO:0000256" key="1">
    <source>
        <dbReference type="ARBA" id="ARBA00004651"/>
    </source>
</evidence>
<dbReference type="EMBL" id="JBHULD010000018">
    <property type="protein sequence ID" value="MFD2556470.1"/>
    <property type="molecule type" value="Genomic_DNA"/>
</dbReference>
<feature type="transmembrane region" description="Helical" evidence="6">
    <location>
        <begin position="255"/>
        <end position="275"/>
    </location>
</feature>
<evidence type="ECO:0000256" key="6">
    <source>
        <dbReference type="SAM" id="Phobius"/>
    </source>
</evidence>
<evidence type="ECO:0000256" key="5">
    <source>
        <dbReference type="ARBA" id="ARBA00023136"/>
    </source>
</evidence>
<keyword evidence="4 6" id="KW-1133">Transmembrane helix</keyword>
<dbReference type="Pfam" id="PF03706">
    <property type="entry name" value="LPG_synthase_TM"/>
    <property type="match status" value="1"/>
</dbReference>
<feature type="transmembrane region" description="Helical" evidence="6">
    <location>
        <begin position="36"/>
        <end position="57"/>
    </location>
</feature>
<evidence type="ECO:0000313" key="8">
    <source>
        <dbReference type="Proteomes" id="UP001597440"/>
    </source>
</evidence>
<keyword evidence="8" id="KW-1185">Reference proteome</keyword>
<evidence type="ECO:0000313" key="7">
    <source>
        <dbReference type="EMBL" id="MFD2556470.1"/>
    </source>
</evidence>
<dbReference type="PANTHER" id="PTHR39087:SF2">
    <property type="entry name" value="UPF0104 MEMBRANE PROTEIN MJ1595"/>
    <property type="match status" value="1"/>
</dbReference>
<feature type="transmembrane region" description="Helical" evidence="6">
    <location>
        <begin position="6"/>
        <end position="24"/>
    </location>
</feature>
<proteinExistence type="predicted"/>
<dbReference type="Proteomes" id="UP001597440">
    <property type="component" value="Unassembled WGS sequence"/>
</dbReference>
<gene>
    <name evidence="7" type="ORF">ACFSQW_18890</name>
</gene>
<keyword evidence="5 6" id="KW-0472">Membrane</keyword>
<name>A0ABW5L7H6_9SPHI</name>
<organism evidence="7 8">
    <name type="scientific">Sphingobacterium tabacisoli</name>
    <dbReference type="NCBI Taxonomy" id="2044855"/>
    <lineage>
        <taxon>Bacteria</taxon>
        <taxon>Pseudomonadati</taxon>
        <taxon>Bacteroidota</taxon>
        <taxon>Sphingobacteriia</taxon>
        <taxon>Sphingobacteriales</taxon>
        <taxon>Sphingobacteriaceae</taxon>
        <taxon>Sphingobacterium</taxon>
    </lineage>
</organism>
<feature type="transmembrane region" description="Helical" evidence="6">
    <location>
        <begin position="119"/>
        <end position="144"/>
    </location>
</feature>
<comment type="subcellular location">
    <subcellularLocation>
        <location evidence="1">Cell membrane</location>
        <topology evidence="1">Multi-pass membrane protein</topology>
    </subcellularLocation>
</comment>
<feature type="transmembrane region" description="Helical" evidence="6">
    <location>
        <begin position="287"/>
        <end position="306"/>
    </location>
</feature>
<comment type="caution">
    <text evidence="7">The sequence shown here is derived from an EMBL/GenBank/DDBJ whole genome shotgun (WGS) entry which is preliminary data.</text>
</comment>
<dbReference type="InterPro" id="IPR022791">
    <property type="entry name" value="L-PG_synthase/AglD"/>
</dbReference>
<accession>A0ABW5L7H6</accession>
<feature type="transmembrane region" description="Helical" evidence="6">
    <location>
        <begin position="150"/>
        <end position="170"/>
    </location>
</feature>
<protein>
    <submittedName>
        <fullName evidence="7">Lysylphosphatidylglycerol synthase transmembrane domain-containing protein</fullName>
    </submittedName>
</protein>